<proteinExistence type="predicted"/>
<gene>
    <name evidence="3" type="ORF">HJA_17058</name>
</gene>
<keyword evidence="2" id="KW-0812">Transmembrane</keyword>
<keyword evidence="4" id="KW-1185">Reference proteome</keyword>
<evidence type="ECO:0000256" key="1">
    <source>
        <dbReference type="SAM" id="MobiDB-lite"/>
    </source>
</evidence>
<evidence type="ECO:0000256" key="2">
    <source>
        <dbReference type="SAM" id="Phobius"/>
    </source>
</evidence>
<dbReference type="AlphaFoldDB" id="A0A059F6P1"/>
<feature type="region of interest" description="Disordered" evidence="1">
    <location>
        <begin position="95"/>
        <end position="121"/>
    </location>
</feature>
<keyword evidence="2" id="KW-1133">Transmembrane helix</keyword>
<evidence type="ECO:0000313" key="3">
    <source>
        <dbReference type="EMBL" id="KCZ83322.1"/>
    </source>
</evidence>
<dbReference type="STRING" id="1280952.HJA_17058"/>
<organism evidence="3 4">
    <name type="scientific">Hyphomonas jannaschiana VP2</name>
    <dbReference type="NCBI Taxonomy" id="1280952"/>
    <lineage>
        <taxon>Bacteria</taxon>
        <taxon>Pseudomonadati</taxon>
        <taxon>Pseudomonadota</taxon>
        <taxon>Alphaproteobacteria</taxon>
        <taxon>Hyphomonadales</taxon>
        <taxon>Hyphomonadaceae</taxon>
        <taxon>Hyphomonas</taxon>
    </lineage>
</organism>
<accession>A0A059F6P1</accession>
<dbReference type="EMBL" id="ARYJ01000019">
    <property type="protein sequence ID" value="KCZ83322.1"/>
    <property type="molecule type" value="Genomic_DNA"/>
</dbReference>
<dbReference type="InterPro" id="IPR046093">
    <property type="entry name" value="DUF6111"/>
</dbReference>
<dbReference type="Proteomes" id="UP000024816">
    <property type="component" value="Unassembled WGS sequence"/>
</dbReference>
<feature type="transmembrane region" description="Helical" evidence="2">
    <location>
        <begin position="37"/>
        <end position="60"/>
    </location>
</feature>
<dbReference type="OrthoDB" id="7632346at2"/>
<keyword evidence="2" id="KW-0472">Membrane</keyword>
<dbReference type="Pfam" id="PF19606">
    <property type="entry name" value="DUF6111"/>
    <property type="match status" value="1"/>
</dbReference>
<sequence>MAGRILFELFFFSIPFVVFGLYLLATTTAEHEGRRKWPINMLFLIGLGLAVAGFFAMTFLEKREPEMCQKPTRYVDGKLVPGEFYPCAHDLKDAGRAGSADPGGSVELPTDGTDVTENGPD</sequence>
<name>A0A059F6P1_9PROT</name>
<dbReference type="PATRIC" id="fig|1280952.3.peg.3411"/>
<protein>
    <submittedName>
        <fullName evidence="3">Uncharacterized protein</fullName>
    </submittedName>
</protein>
<evidence type="ECO:0000313" key="4">
    <source>
        <dbReference type="Proteomes" id="UP000024816"/>
    </source>
</evidence>
<comment type="caution">
    <text evidence="3">The sequence shown here is derived from an EMBL/GenBank/DDBJ whole genome shotgun (WGS) entry which is preliminary data.</text>
</comment>
<feature type="transmembrane region" description="Helical" evidence="2">
    <location>
        <begin position="5"/>
        <end position="25"/>
    </location>
</feature>
<dbReference type="RefSeq" id="WP_035584797.1">
    <property type="nucleotide sequence ID" value="NZ_ARYJ01000019.1"/>
</dbReference>
<reference evidence="3 4" key="1">
    <citation type="journal article" date="2014" name="Antonie Van Leeuwenhoek">
        <title>Hyphomonas beringensis sp. nov. and Hyphomonas chukchiensis sp. nov., isolated from surface seawater of the Bering Sea and Chukchi Sea.</title>
        <authorList>
            <person name="Li C."/>
            <person name="Lai Q."/>
            <person name="Li G."/>
            <person name="Dong C."/>
            <person name="Wang J."/>
            <person name="Liao Y."/>
            <person name="Shao Z."/>
        </authorList>
    </citation>
    <scope>NUCLEOTIDE SEQUENCE [LARGE SCALE GENOMIC DNA]</scope>
    <source>
        <strain evidence="3 4">VP2</strain>
    </source>
</reference>